<dbReference type="OrthoDB" id="5603992at2"/>
<dbReference type="InterPro" id="IPR000408">
    <property type="entry name" value="Reg_chr_condens"/>
</dbReference>
<protein>
    <submittedName>
        <fullName evidence="2">Regulator of chromosome condensation (RCC1) repeat family protein</fullName>
    </submittedName>
</protein>
<dbReference type="SUPFAM" id="SSF50985">
    <property type="entry name" value="RCC1/BLIP-II"/>
    <property type="match status" value="1"/>
</dbReference>
<gene>
    <name evidence="2" type="ORF">LA55_53</name>
</gene>
<dbReference type="PANTHER" id="PTHR45982">
    <property type="entry name" value="REGULATOR OF CHROMOSOME CONDENSATION"/>
    <property type="match status" value="1"/>
</dbReference>
<proteinExistence type="predicted"/>
<dbReference type="InterPro" id="IPR009091">
    <property type="entry name" value="RCC1/BLIP-II"/>
</dbReference>
<evidence type="ECO:0000313" key="2">
    <source>
        <dbReference type="EMBL" id="AJI54137.1"/>
    </source>
</evidence>
<dbReference type="STRING" id="28110.KU46_595"/>
<dbReference type="Gene3D" id="2.130.10.30">
    <property type="entry name" value="Regulator of chromosome condensation 1/beta-lactamase-inhibitor protein II"/>
    <property type="match status" value="1"/>
</dbReference>
<dbReference type="EMBL" id="CP009440">
    <property type="protein sequence ID" value="AJI54137.1"/>
    <property type="molecule type" value="Genomic_DNA"/>
</dbReference>
<dbReference type="PANTHER" id="PTHR45982:SF1">
    <property type="entry name" value="REGULATOR OF CHROMOSOME CONDENSATION"/>
    <property type="match status" value="1"/>
</dbReference>
<dbReference type="AlphaFoldDB" id="A0A0B6DEC9"/>
<dbReference type="KEGG" id="fpz:LA55_53"/>
<name>A0A0B6DEC9_9GAMM</name>
<feature type="signal peptide" evidence="1">
    <location>
        <begin position="1"/>
        <end position="19"/>
    </location>
</feature>
<keyword evidence="1" id="KW-0732">Signal</keyword>
<evidence type="ECO:0000256" key="1">
    <source>
        <dbReference type="SAM" id="SignalP"/>
    </source>
</evidence>
<dbReference type="RefSeq" id="WP_042517229.1">
    <property type="nucleotide sequence ID" value="NZ_CP009440.1"/>
</dbReference>
<dbReference type="Pfam" id="PF13540">
    <property type="entry name" value="RCC1_2"/>
    <property type="match status" value="2"/>
</dbReference>
<feature type="chain" id="PRO_5010413088" evidence="1">
    <location>
        <begin position="20"/>
        <end position="253"/>
    </location>
</feature>
<dbReference type="PROSITE" id="PS50012">
    <property type="entry name" value="RCC1_3"/>
    <property type="match status" value="2"/>
</dbReference>
<reference evidence="2 3" key="1">
    <citation type="journal article" date="2015" name="Genome Announc.">
        <title>Genome sequencing of 18 francisella strains to aid in assay development and testing.</title>
        <authorList>
            <person name="Johnson S.L."/>
            <person name="Daligault H.E."/>
            <person name="Davenport K.W."/>
            <person name="Coyne S.R."/>
            <person name="Frey K.G."/>
            <person name="Koroleva G.I."/>
            <person name="Broomall S.M."/>
            <person name="Bishop-Lilly K.A."/>
            <person name="Bruce D.C."/>
            <person name="Chertkov O."/>
            <person name="Freitas T."/>
            <person name="Jaissle J."/>
            <person name="Ladner J.T."/>
            <person name="Rosenzweig C.N."/>
            <person name="Gibbons H.S."/>
            <person name="Palacios G.F."/>
            <person name="Redden C.L."/>
            <person name="Xu Y."/>
            <person name="Minogue T.D."/>
            <person name="Chain P.S."/>
        </authorList>
    </citation>
    <scope>NUCLEOTIDE SEQUENCE [LARGE SCALE GENOMIC DNA]</scope>
    <source>
        <strain evidence="2 3">GA01-2794</strain>
    </source>
</reference>
<sequence length="253" mass="28512">MKRIVISTVLMSFLCIAFANTTFTQSFFGEYDHSTGGSFAYENNSYRDDGKIQKYNNKFSKDNSNSYNCRFDGDGELKCGNYSINTSSKHTDKDAAKKISRHYKKLKDVKDVSKGDDFNCALDDKKDVYCWGSNKRGQLGSDTNAKKVKKPLRVDIDNSINFKKVYTKAHYACALDEEGHAYCWGDGTNGEVGNGEKGLFDKPQKVQTDIEFSRLSMATTYTCGIEKDTNDLYCWGKSQNGQRNLDSTVPVKM</sequence>
<accession>A0A0B6DEC9</accession>
<organism evidence="2 3">
    <name type="scientific">Francisella philomiragia</name>
    <dbReference type="NCBI Taxonomy" id="28110"/>
    <lineage>
        <taxon>Bacteria</taxon>
        <taxon>Pseudomonadati</taxon>
        <taxon>Pseudomonadota</taxon>
        <taxon>Gammaproteobacteria</taxon>
        <taxon>Thiotrichales</taxon>
        <taxon>Francisellaceae</taxon>
        <taxon>Francisella</taxon>
    </lineage>
</organism>
<dbReference type="InterPro" id="IPR051553">
    <property type="entry name" value="Ran_GTPase-activating"/>
</dbReference>
<dbReference type="GeneID" id="72523112"/>
<dbReference type="KEGG" id="fpj:LA02_527"/>
<dbReference type="Proteomes" id="UP000031830">
    <property type="component" value="Chromosome"/>
</dbReference>
<evidence type="ECO:0000313" key="3">
    <source>
        <dbReference type="Proteomes" id="UP000031830"/>
    </source>
</evidence>